<reference evidence="2 3" key="1">
    <citation type="journal article" date="2016" name="Nat. Commun.">
        <title>Thousands of microbial genomes shed light on interconnected biogeochemical processes in an aquifer system.</title>
        <authorList>
            <person name="Anantharaman K."/>
            <person name="Brown C.T."/>
            <person name="Hug L.A."/>
            <person name="Sharon I."/>
            <person name="Castelle C.J."/>
            <person name="Probst A.J."/>
            <person name="Thomas B.C."/>
            <person name="Singh A."/>
            <person name="Wilkins M.J."/>
            <person name="Karaoz U."/>
            <person name="Brodie E.L."/>
            <person name="Williams K.H."/>
            <person name="Hubbard S.S."/>
            <person name="Banfield J.F."/>
        </authorList>
    </citation>
    <scope>NUCLEOTIDE SEQUENCE [LARGE SCALE GENOMIC DNA]</scope>
</reference>
<keyword evidence="1" id="KW-0812">Transmembrane</keyword>
<proteinExistence type="predicted"/>
<dbReference type="EMBL" id="MGHL01000007">
    <property type="protein sequence ID" value="OGM69903.1"/>
    <property type="molecule type" value="Genomic_DNA"/>
</dbReference>
<feature type="transmembrane region" description="Helical" evidence="1">
    <location>
        <begin position="343"/>
        <end position="361"/>
    </location>
</feature>
<evidence type="ECO:0000313" key="3">
    <source>
        <dbReference type="Proteomes" id="UP000178429"/>
    </source>
</evidence>
<dbReference type="AlphaFoldDB" id="A0A1F8C0M6"/>
<feature type="transmembrane region" description="Helical" evidence="1">
    <location>
        <begin position="281"/>
        <end position="299"/>
    </location>
</feature>
<dbReference type="Proteomes" id="UP000178429">
    <property type="component" value="Unassembled WGS sequence"/>
</dbReference>
<evidence type="ECO:0008006" key="4">
    <source>
        <dbReference type="Google" id="ProtNLM"/>
    </source>
</evidence>
<evidence type="ECO:0000313" key="2">
    <source>
        <dbReference type="EMBL" id="OGM69903.1"/>
    </source>
</evidence>
<feature type="transmembrane region" description="Helical" evidence="1">
    <location>
        <begin position="306"/>
        <end position="327"/>
    </location>
</feature>
<protein>
    <recommendedName>
        <fullName evidence="4">Glycosyltransferase RgtA/B/C/D-like domain-containing protein</fullName>
    </recommendedName>
</protein>
<dbReference type="STRING" id="1802525.A2975_04820"/>
<feature type="transmembrane region" description="Helical" evidence="1">
    <location>
        <begin position="104"/>
        <end position="127"/>
    </location>
</feature>
<feature type="transmembrane region" description="Helical" evidence="1">
    <location>
        <begin position="162"/>
        <end position="192"/>
    </location>
</feature>
<feature type="transmembrane region" description="Helical" evidence="1">
    <location>
        <begin position="204"/>
        <end position="222"/>
    </location>
</feature>
<keyword evidence="1" id="KW-0472">Membrane</keyword>
<name>A0A1F8C0M6_9BACT</name>
<feature type="transmembrane region" description="Helical" evidence="1">
    <location>
        <begin position="77"/>
        <end position="97"/>
    </location>
</feature>
<keyword evidence="1" id="KW-1133">Transmembrane helix</keyword>
<feature type="transmembrane region" description="Helical" evidence="1">
    <location>
        <begin position="368"/>
        <end position="388"/>
    </location>
</feature>
<evidence type="ECO:0000256" key="1">
    <source>
        <dbReference type="SAM" id="Phobius"/>
    </source>
</evidence>
<sequence length="502" mass="58009">MSKSKLFLAIALIFALDFFLWHKILDQVFLGEGYYYFDRAQDFFSKLDNLKPFEQLDIFAKIIFDILPPIFGDNIRLYQLFLLLTMATLHTTFFLVVTKITKSALLGFTATVFLLANYISSFGMTAAGQYQWFVQRIPGLIPTIISFYYLEKFFHQRKFKFYLASVALFISAVFLAHFSTFLLPVFVILPLVQFIGSKTKIKSLFLGIVLTIPFIAISLIFNSEDGQKPKTNPVKHMLVQDRVVQKTIYQVSVISLPPDFIKLAGQYWPKGPLTYPFTKVIAASTYLLLGIYFGAIFFIRKNGSRLTKLYLTSLLGMLAIMFLYTYIDVKLDVFKGIGQSRQFFPSTIFLSIVLATILHTVFHKKRKLYLVVSLATLTTYVIYNSTLINKHIDSIQYSSEMMRRFMTYTKSISSQFTPESIMVAPSYLGWPNPLIKLFYAPKGFKFALPLAGWEEEYRRQSENVFVFDYDYEREKASFDSKKGRVVDLTDKYRAGEKIKFLQ</sequence>
<comment type="caution">
    <text evidence="2">The sequence shown here is derived from an EMBL/GenBank/DDBJ whole genome shotgun (WGS) entry which is preliminary data.</text>
</comment>
<gene>
    <name evidence="2" type="ORF">A2975_04820</name>
</gene>
<accession>A0A1F8C0M6</accession>
<organism evidence="2 3">
    <name type="scientific">Candidatus Woesebacteria bacterium RIFCSPLOWO2_01_FULL_44_14</name>
    <dbReference type="NCBI Taxonomy" id="1802525"/>
    <lineage>
        <taxon>Bacteria</taxon>
        <taxon>Candidatus Woeseibacteriota</taxon>
    </lineage>
</organism>